<comment type="similarity">
    <text evidence="2">Belongs to the peptidase S16 family.</text>
</comment>
<evidence type="ECO:0000256" key="1">
    <source>
        <dbReference type="ARBA" id="ARBA00004127"/>
    </source>
</evidence>
<keyword evidence="2" id="KW-0378">Hydrolase</keyword>
<dbReference type="Pfam" id="PF05362">
    <property type="entry name" value="Lon_C"/>
    <property type="match status" value="1"/>
</dbReference>
<gene>
    <name evidence="4" type="ORF">LPQ35_09230</name>
</gene>
<sequence length="614" mass="68359">MKVKNILSFFLILILLAPYANAQFANYTERQIKAVAVVSGENKGATIDISVIVTPGTGRVFVSVSPFTEIDMQGSAQLAALTACDLTGNDFLKHDFFYTIEAKSTIVGGPSAGAVMTIATIAALENLTLRKDVYMTGMIYPDGSIGPVGGIKYKLEAAAENGAKIFLIPKGQRYEKVLETEKTHKGPFIIVNTETKTVDLVKYGQSLGVKVVEIENITEALKYYAGVELKHEEGKLETEKYADLMKILAERMKKDAMDLYKEFEKIADSETKKSIDERLKKGEEYYSEGYYYSSTSTYFTAKILMREEIYRSKIKDDSSFSLEAKVIRDEIESTKRVAESYEMGLASFQIVGAAQERLAKAENYLEKATTASNWDDAIANLALAKERVESAKVWMSLLPEIKEDTRMNPDEIKRRADFYLSMAESLFVYAGEIGGVQSLLYGDSSADESLKLAEELYNNGYYAGTVFSAIDSMVKSAISIEVLAINSDKDLNEKINTSKSSVENAIGIAEKYTIPMLPYAYYEFGETSDGVWKLYYYKLSERIAKTLVAIGGKESVELVEVNYRHPEMKITPEVPTIVERQIEKIFSLPGFESTVAVTALLAGTAILRRVWRKS</sequence>
<name>A0ABZ3H2C2_GEOAI</name>
<dbReference type="PROSITE" id="PS51786">
    <property type="entry name" value="LON_PROTEOLYTIC"/>
    <property type="match status" value="1"/>
</dbReference>
<dbReference type="PRINTS" id="PR00830">
    <property type="entry name" value="ENDOLAPTASE"/>
</dbReference>
<dbReference type="EMBL" id="CP087714">
    <property type="protein sequence ID" value="XAT63429.1"/>
    <property type="molecule type" value="Genomic_DNA"/>
</dbReference>
<accession>A0ABZ3H2C2</accession>
<dbReference type="Gene3D" id="3.30.230.10">
    <property type="match status" value="1"/>
</dbReference>
<feature type="domain" description="Lon proteolytic" evidence="3">
    <location>
        <begin position="28"/>
        <end position="227"/>
    </location>
</feature>
<dbReference type="PANTHER" id="PTHR10046">
    <property type="entry name" value="ATP DEPENDENT LON PROTEASE FAMILY MEMBER"/>
    <property type="match status" value="1"/>
</dbReference>
<keyword evidence="2" id="KW-0720">Serine protease</keyword>
<evidence type="ECO:0000256" key="2">
    <source>
        <dbReference type="PROSITE-ProRule" id="PRU01122"/>
    </source>
</evidence>
<keyword evidence="2" id="KW-0645">Protease</keyword>
<evidence type="ECO:0000259" key="3">
    <source>
        <dbReference type="PROSITE" id="PS51786"/>
    </source>
</evidence>
<feature type="active site" evidence="2">
    <location>
        <position position="154"/>
    </location>
</feature>
<organism evidence="4 5">
    <name type="scientific">Geoglobus acetivorans</name>
    <dbReference type="NCBI Taxonomy" id="565033"/>
    <lineage>
        <taxon>Archaea</taxon>
        <taxon>Methanobacteriati</taxon>
        <taxon>Methanobacteriota</taxon>
        <taxon>Archaeoglobi</taxon>
        <taxon>Archaeoglobales</taxon>
        <taxon>Archaeoglobaceae</taxon>
        <taxon>Geoglobus</taxon>
    </lineage>
</organism>
<keyword evidence="5" id="KW-1185">Reference proteome</keyword>
<dbReference type="SUPFAM" id="SSF54211">
    <property type="entry name" value="Ribosomal protein S5 domain 2-like"/>
    <property type="match status" value="1"/>
</dbReference>
<dbReference type="Proteomes" id="UP001492541">
    <property type="component" value="Chromosome"/>
</dbReference>
<dbReference type="InterPro" id="IPR008269">
    <property type="entry name" value="Lon_proteolytic"/>
</dbReference>
<reference evidence="4 5" key="1">
    <citation type="submission" date="2021-11" db="EMBL/GenBank/DDBJ databases">
        <title>Whole genome of Geoglobus acetivorans.</title>
        <authorList>
            <person name="Liu D."/>
        </authorList>
    </citation>
    <scope>NUCLEOTIDE SEQUENCE [LARGE SCALE GENOMIC DNA]</scope>
    <source>
        <strain evidence="4 5">SBH6</strain>
    </source>
</reference>
<dbReference type="InterPro" id="IPR014721">
    <property type="entry name" value="Ribsml_uS5_D2-typ_fold_subgr"/>
</dbReference>
<evidence type="ECO:0000313" key="5">
    <source>
        <dbReference type="Proteomes" id="UP001492541"/>
    </source>
</evidence>
<protein>
    <submittedName>
        <fullName evidence="4">Serine protease-like protein</fullName>
    </submittedName>
</protein>
<dbReference type="InterPro" id="IPR020568">
    <property type="entry name" value="Ribosomal_Su5_D2-typ_SF"/>
</dbReference>
<dbReference type="RefSeq" id="WP_193807500.1">
    <property type="nucleotide sequence ID" value="NZ_CP087714.1"/>
</dbReference>
<feature type="active site" evidence="2">
    <location>
        <position position="111"/>
    </location>
</feature>
<dbReference type="GeneID" id="90449874"/>
<comment type="subcellular location">
    <subcellularLocation>
        <location evidence="1">Endomembrane system</location>
        <topology evidence="1">Multi-pass membrane protein</topology>
    </subcellularLocation>
</comment>
<evidence type="ECO:0000313" key="4">
    <source>
        <dbReference type="EMBL" id="XAT63429.1"/>
    </source>
</evidence>
<proteinExistence type="inferred from homology"/>
<dbReference type="InterPro" id="IPR027065">
    <property type="entry name" value="Lon_Prtase"/>
</dbReference>